<reference evidence="1" key="1">
    <citation type="submission" date="2018-05" db="EMBL/GenBank/DDBJ databases">
        <authorList>
            <person name="Lanie J.A."/>
            <person name="Ng W.-L."/>
            <person name="Kazmierczak K.M."/>
            <person name="Andrzejewski T.M."/>
            <person name="Davidsen T.M."/>
            <person name="Wayne K.J."/>
            <person name="Tettelin H."/>
            <person name="Glass J.I."/>
            <person name="Rusch D."/>
            <person name="Podicherti R."/>
            <person name="Tsui H.-C.T."/>
            <person name="Winkler M.E."/>
        </authorList>
    </citation>
    <scope>NUCLEOTIDE SEQUENCE</scope>
</reference>
<protein>
    <submittedName>
        <fullName evidence="1">Uncharacterized protein</fullName>
    </submittedName>
</protein>
<dbReference type="Pfam" id="PF12897">
    <property type="entry name" value="Asp_aminotransf"/>
    <property type="match status" value="1"/>
</dbReference>
<organism evidence="1">
    <name type="scientific">marine metagenome</name>
    <dbReference type="NCBI Taxonomy" id="408172"/>
    <lineage>
        <taxon>unclassified sequences</taxon>
        <taxon>metagenomes</taxon>
        <taxon>ecological metagenomes</taxon>
    </lineage>
</organism>
<dbReference type="InterPro" id="IPR024551">
    <property type="entry name" value="AspAT_Ic"/>
</dbReference>
<name>A0A382YJ98_9ZZZZ</name>
<feature type="non-terminal residue" evidence="1">
    <location>
        <position position="119"/>
    </location>
</feature>
<sequence>MQLEQMNLEQLQTEEKKLLSTHQQFQTSALKLDLTRGKPSAEQLTLSEGMEGLLAGKMIHEDGTDLRNYGGADGIKEARQLGGDMLGLPAEEVMVGDHTSLTIMYLYLLHAFYHGVQGP</sequence>
<evidence type="ECO:0000313" key="1">
    <source>
        <dbReference type="EMBL" id="SVD83357.1"/>
    </source>
</evidence>
<proteinExistence type="predicted"/>
<dbReference type="InterPro" id="IPR015422">
    <property type="entry name" value="PyrdxlP-dep_Trfase_small"/>
</dbReference>
<dbReference type="AlphaFoldDB" id="A0A382YJ98"/>
<dbReference type="EMBL" id="UINC01176293">
    <property type="protein sequence ID" value="SVD83357.1"/>
    <property type="molecule type" value="Genomic_DNA"/>
</dbReference>
<dbReference type="GO" id="GO:0004069">
    <property type="term" value="F:L-aspartate:2-oxoglutarate aminotransferase activity"/>
    <property type="evidence" value="ECO:0007669"/>
    <property type="project" value="InterPro"/>
</dbReference>
<dbReference type="Gene3D" id="3.90.1150.10">
    <property type="entry name" value="Aspartate Aminotransferase, domain 1"/>
    <property type="match status" value="1"/>
</dbReference>
<gene>
    <name evidence="1" type="ORF">METZ01_LOCUS436211</name>
</gene>
<accession>A0A382YJ98</accession>